<dbReference type="GO" id="GO:0003713">
    <property type="term" value="F:transcription coactivator activity"/>
    <property type="evidence" value="ECO:0007669"/>
    <property type="project" value="InterPro"/>
</dbReference>
<dbReference type="Gene3D" id="2.30.31.10">
    <property type="entry name" value="Transcriptional Coactivator Pc4, Chain A"/>
    <property type="match status" value="1"/>
</dbReference>
<dbReference type="SUPFAM" id="SSF54447">
    <property type="entry name" value="ssDNA-binding transcriptional regulator domain"/>
    <property type="match status" value="1"/>
</dbReference>
<name>A0AAV9VBY4_9PEZI</name>
<evidence type="ECO:0000256" key="6">
    <source>
        <dbReference type="ARBA" id="ARBA00023242"/>
    </source>
</evidence>
<evidence type="ECO:0000256" key="1">
    <source>
        <dbReference type="ARBA" id="ARBA00004123"/>
    </source>
</evidence>
<feature type="domain" description="Transcriptional coactivator p15 (PC4) C-terminal" evidence="8">
    <location>
        <begin position="63"/>
        <end position="114"/>
    </location>
</feature>
<evidence type="ECO:0000256" key="5">
    <source>
        <dbReference type="ARBA" id="ARBA00023163"/>
    </source>
</evidence>
<dbReference type="EMBL" id="JAVHNQ010000002">
    <property type="protein sequence ID" value="KAK6355081.1"/>
    <property type="molecule type" value="Genomic_DNA"/>
</dbReference>
<dbReference type="AlphaFoldDB" id="A0AAV9VBY4"/>
<dbReference type="InterPro" id="IPR045125">
    <property type="entry name" value="Sub1/Tcp4-like"/>
</dbReference>
<evidence type="ECO:0000259" key="8">
    <source>
        <dbReference type="Pfam" id="PF02229"/>
    </source>
</evidence>
<keyword evidence="10" id="KW-1185">Reference proteome</keyword>
<evidence type="ECO:0000313" key="9">
    <source>
        <dbReference type="EMBL" id="KAK6355081.1"/>
    </source>
</evidence>
<sequence>MPPKRQFTGKFTKKPFKRSYNNNDDGDDSTHKRFKPSTASSSNATTKAPDGTRHTDEEGNAYWELGGKARRVTVSEFKGNVLVSVREYYEKDGKYFPGKKGISMSLDQFNQLIKVLPSIEQAIGQKSTAGVVRPNYTTAAKHDAPKSADAESGAEDEDEDEADEKQKYEEEDSDAEDIPAPKKSKAPKSESKGDKKSKSKKRQEESEDEEEEEEEEEEAEESEED</sequence>
<reference evidence="9 10" key="1">
    <citation type="submission" date="2019-10" db="EMBL/GenBank/DDBJ databases">
        <authorList>
            <person name="Palmer J.M."/>
        </authorList>
    </citation>
    <scope>NUCLEOTIDE SEQUENCE [LARGE SCALE GENOMIC DNA]</scope>
    <source>
        <strain evidence="9 10">TWF696</strain>
    </source>
</reference>
<dbReference type="GO" id="GO:0003677">
    <property type="term" value="F:DNA binding"/>
    <property type="evidence" value="ECO:0007669"/>
    <property type="project" value="UniProtKB-KW"/>
</dbReference>
<evidence type="ECO:0000256" key="2">
    <source>
        <dbReference type="ARBA" id="ARBA00009001"/>
    </source>
</evidence>
<accession>A0AAV9VBY4</accession>
<organism evidence="9 10">
    <name type="scientific">Orbilia brochopaga</name>
    <dbReference type="NCBI Taxonomy" id="3140254"/>
    <lineage>
        <taxon>Eukaryota</taxon>
        <taxon>Fungi</taxon>
        <taxon>Dikarya</taxon>
        <taxon>Ascomycota</taxon>
        <taxon>Pezizomycotina</taxon>
        <taxon>Orbiliomycetes</taxon>
        <taxon>Orbiliales</taxon>
        <taxon>Orbiliaceae</taxon>
        <taxon>Orbilia</taxon>
    </lineage>
</organism>
<feature type="compositionally biased region" description="Acidic residues" evidence="7">
    <location>
        <begin position="205"/>
        <end position="225"/>
    </location>
</feature>
<proteinExistence type="inferred from homology"/>
<keyword evidence="4" id="KW-0238">DNA-binding</keyword>
<dbReference type="GO" id="GO:0005634">
    <property type="term" value="C:nucleus"/>
    <property type="evidence" value="ECO:0007669"/>
    <property type="project" value="UniProtKB-SubCell"/>
</dbReference>
<dbReference type="GO" id="GO:0060261">
    <property type="term" value="P:positive regulation of transcription initiation by RNA polymerase II"/>
    <property type="evidence" value="ECO:0007669"/>
    <property type="project" value="InterPro"/>
</dbReference>
<evidence type="ECO:0000256" key="4">
    <source>
        <dbReference type="ARBA" id="ARBA00023125"/>
    </source>
</evidence>
<evidence type="ECO:0000256" key="3">
    <source>
        <dbReference type="ARBA" id="ARBA00023015"/>
    </source>
</evidence>
<protein>
    <recommendedName>
        <fullName evidence="8">Transcriptional coactivator p15 (PC4) C-terminal domain-containing protein</fullName>
    </recommendedName>
</protein>
<feature type="compositionally biased region" description="Acidic residues" evidence="7">
    <location>
        <begin position="152"/>
        <end position="177"/>
    </location>
</feature>
<feature type="compositionally biased region" description="Basic and acidic residues" evidence="7">
    <location>
        <begin position="140"/>
        <end position="149"/>
    </location>
</feature>
<dbReference type="Pfam" id="PF02229">
    <property type="entry name" value="PC4"/>
    <property type="match status" value="1"/>
</dbReference>
<dbReference type="Proteomes" id="UP001375240">
    <property type="component" value="Unassembled WGS sequence"/>
</dbReference>
<dbReference type="PANTHER" id="PTHR13215">
    <property type="entry name" value="RNA POLYMERASE II TRANSCRIPTIONAL COACTIVATOR"/>
    <property type="match status" value="1"/>
</dbReference>
<comment type="caution">
    <text evidence="9">The sequence shown here is derived from an EMBL/GenBank/DDBJ whole genome shotgun (WGS) entry which is preliminary data.</text>
</comment>
<keyword evidence="6" id="KW-0539">Nucleus</keyword>
<comment type="similarity">
    <text evidence="2">Belongs to the transcriptional coactivator PC4 family.</text>
</comment>
<gene>
    <name evidence="9" type="ORF">TWF696_004205</name>
</gene>
<dbReference type="InterPro" id="IPR003173">
    <property type="entry name" value="PC4_C"/>
</dbReference>
<comment type="subcellular location">
    <subcellularLocation>
        <location evidence="1">Nucleus</location>
    </subcellularLocation>
</comment>
<feature type="region of interest" description="Disordered" evidence="7">
    <location>
        <begin position="126"/>
        <end position="225"/>
    </location>
</feature>
<keyword evidence="3" id="KW-0805">Transcription regulation</keyword>
<feature type="region of interest" description="Disordered" evidence="7">
    <location>
        <begin position="1"/>
        <end position="58"/>
    </location>
</feature>
<feature type="compositionally biased region" description="Low complexity" evidence="7">
    <location>
        <begin position="37"/>
        <end position="48"/>
    </location>
</feature>
<dbReference type="InterPro" id="IPR009044">
    <property type="entry name" value="ssDNA-bd_transcriptional_reg"/>
</dbReference>
<keyword evidence="5" id="KW-0804">Transcription</keyword>
<evidence type="ECO:0000313" key="10">
    <source>
        <dbReference type="Proteomes" id="UP001375240"/>
    </source>
</evidence>
<feature type="compositionally biased region" description="Basic and acidic residues" evidence="7">
    <location>
        <begin position="187"/>
        <end position="196"/>
    </location>
</feature>
<evidence type="ECO:0000256" key="7">
    <source>
        <dbReference type="SAM" id="MobiDB-lite"/>
    </source>
</evidence>